<protein>
    <recommendedName>
        <fullName evidence="2">HECT-type E3 ubiquitin transferase</fullName>
        <ecNumber evidence="2">2.3.2.26</ecNumber>
    </recommendedName>
</protein>
<accession>A0AAE0GMT2</accession>
<feature type="region of interest" description="Disordered" evidence="6">
    <location>
        <begin position="810"/>
        <end position="830"/>
    </location>
</feature>
<feature type="compositionally biased region" description="Pro residues" evidence="6">
    <location>
        <begin position="4164"/>
        <end position="4184"/>
    </location>
</feature>
<feature type="region of interest" description="Disordered" evidence="6">
    <location>
        <begin position="2539"/>
        <end position="2569"/>
    </location>
</feature>
<dbReference type="EMBL" id="LGRX02004209">
    <property type="protein sequence ID" value="KAK3280903.1"/>
    <property type="molecule type" value="Genomic_DNA"/>
</dbReference>
<sequence>MSSASTAPPTHTEHVHCDTVNPAPTQQFHTVFPLQRTSLTFIPCGSWGYGVCAQSSAGLPDPPSGAARTLSLSDDHSAAIYIGASFTFFGRTYSSLHVGSNGYITFGSGDSDHSESLSDHFRQPRISALFDDLNPSVHGTVHYEVLDGSQEGARLVVTWHGVAEYGTSNTNTFQVALYLATGWIRVSWDDVAVIDAVVGLSAGATPDSFQQTDFRAAARCGVRFRPHTCADSGSFTFTLPHGLPHSDAAYGCADIPRLLAALSTNEWYGLTGLIDTHTGDYGDSVRCDYIETTSGGVISHELQSAMLAACPRTCGVCVHGETVALSASPTMAPSTPPTTGSPTTTAPTPSPTGAPTSGSEHVAHCFAAGGASELAGILASVYAFSDGTSGTCINDGGNDMYDCGNQINVVSSAGTSSTRLPYRQSTALGSSGNGDIEYTTYKASGVWLAVFHSASGSLAEYYTSGNNGADGGGSQASGYLGVHGGYHGWYKKVYSAGDPSINEIIITTDGTWTQSIGSSTDDGTHRLRSSGGAGVSEIFYLMWAGSSGYSYSTSTMRQVMQRFVDSCLARGLPRTDPPTAPAAVQVYMDTSFVDPYEAGNMVHDLAQAGWSANAGNLLTFTGTGAEDWAAALRDSAVIVVPEQEVGSLYDGMTSETRAAVRSFVRSGGHLVIGHAGFAGGSHSGNEHEVRMLNNLFDLALVAGGCSSWGTYQQADDFHSDSATWRAAAPATVPDLSNTLTVHAASLPASAEAFYVDAASGTCAAAYAIPYGRGRVYGLGYDWYGPASTRAEWAALLAAIVSAGTSAADLAGPGSGPGVREPQPPGDDVDADFYGINLSAAMSSSADEPNTSGQDELGYAFYGLNDANLLFPRSTPPALMEDDNGTPSPTAPSPPPPAPPAPALLSLEFHSSSHTMYSAGLASAARAMSGCSWISVDSFGWGLPFLDYSAPGGGDEFTLFYVHSRSLLVPIIHNRDAGYVTVGLSPGRWYYGCLTWEAAARTWQVYLDGVRLSSGTTSVGAGLDINAGGCVSLGAEQSSPCGSVGHYLTGRVYETNLWGRVLAAEEMQPSCAPPAEGLLVSWAQLLANSTRHGTVSETGSVPSGGTGCPAAPTAAPSLTVTAAPTGAPTTAAPLVSPTSSPTVMVPHPGLVMRCFASSGAAALARMITNKYGFRDGTSGTCINDGGNDMYDCGNQINVVSSAGTSSTRLPYRQSTALGSSGNGDIEYTTYKASGVWLAVFHSASGSLAEYYTSGNNGADGGGSQASGYLGEYEGYHGWYKKVYSAGDPSINEIIITTDGTWTQSIGSSTDDGTHRLRSSGGEGVSEIFYLMWAGSSGYNYDTSTMRQVMQALIRDCASSLTSAPTTLTPTMEPAPPYCRSTGDPHFRTFSGRRFDFHGLGDYALLDLNGGAHPMQLHACQQDAAPRWTGAAANTMLAIRLEGPNATTILVRPQHPAPGVNITASPVALEDLSAGVSVTEAVVGRGRWATTRTLITLPSGLEVAVQSWGSSRGGATKLFLSVYVQLPRVGAAREGGAFQGEGLCGPVEYDGMWYDTSDDLAYDSAALFARWKVPHNASLFRAGGVNLCTGNSYFEPLTPVQVEERLNETGTSRVLVEAQCAGVCADKVEECVTDAALTGDVAGVVNESLAACGMGTEMDGERCIEEGTCSVAPTAFPTTSAAPTAAPSLPVTAAPTGAPTTAAPLVSPTSSPTVMVPHPGLVMRCFASSGAAALARMITNKYGFRDGTSGTCINDGGNDMYDCGNQINVVSSAGTSSTRLPYRQSTALGSSGNGDIEYTTYKASGVWLAVFHSASGSLAEYYTSGNNGADGGGSQASGYLGEYEGYHGWYKKVYSARDPSINEIIITTDGTWTQSIGSSTNDGTHQLRSSGGEGVSEIFYLMWAGSSGYSYSTSTMRQVMQALIRDCASSLTSAPTTLTPTMEPAPPYCRSTGDPHFRTFSGRRFDFHGLGDYALLDLNGGAHPMQLHACQQDAAPRWTGAAANTMLAIRLEGPNATTILVRPQHPAPGVNITASPVALEDLSAGVSVTEAVVGSGRWATTRTLITLPSGLEVAVQSWGSSRGGATKLFLSVYVQLPRVGAAREGGAFQGEGLCGPVEYDGMWYDTSDDLAYDSAALFARWKVPHNASLFRAGGVNLCTGNSYFEPLTPVQVEERLNETGTSRELVEAQCAGVCADKVEECVLDAALTGDVAGVVNESLAACGMGSGMDGERCIEEGTCSVAPTASPTTSAPTTVPPSTSHPTTAAPSINPTTSSPSEVPIPCRVTVVNVQGGLRVVRGDGWSWANQDGGSGNEGTLLVVSSSCTGGRWWRVQWSNGHTNSYRVGCGGVFDLLYPSCPTASPAYPFTATPTESPTTFLPAGNINVNFQDAGTQTPSGWQKDIGLAYGDRAGGYAYGWSCDITRSGRNRHSRSHGALDNTFIILDRYSECADTKWEIALANGAYDVTITYFDPSFGVGTSGCTLEGHSAALIPASGCPHGSPPCTVTLDAVQVLDGKLTFAGEWADRTCCVINRIEIGPRISQASTGTPTTAAPTTLAPTMESPPPYCRSTGDPHFRTYSGRRFDFHGLGDYALLDLNGGAHPMQLHACQQDAAPRWTGAAANTMLAIRLEGPNATTILVRPQHPAPGVNVTASPVALEDLFAGVSVTEAVVGRGRWATTRTLITLPSGLEVAVQSWGSSRGGATKLFLSVYVQLPRVGAAREGGAFQGEGLCGPVEYDGMWYDTSDDLAYDSAALFARWKVAHNASLFRAGGVNLCTGNSYFEPLTPVQVEERLNETGTSRELVEAQCAGVCADKVEECVLDAALTGDVAGVVNESLAACGMGTEMDGERCMEAGTCSMAPTASPTTYAPTTVPTTVNPTTSAPLTASPVRAPPAPCPPPPSPPPAPVPDYISARSGCHWVDALPGPILHNAPHTIVASLDFSPSGYRGSREWLLNVGHHYMSEHWMWNGGSALQFGGWAYGTQLGRGDVSSARKTLTTVWDGRTYTLYIDGIFENSVQTIGFNIQSNVLRVSAQSNTCFYEVRVFRSALTPQEVLRVSDDMPHPSASPTTLAPTMEPPPPYCRSTGDPHFRTFSGRRFDFHGLGDYALLDLNGGAHPMQLHACQQDAAPRWTGAAANTMLAIRLEGPNATTILVRPQHPAPGVNITASPVALEDLSGGVSVTEAVVGRGRWATTRTLITLPSGLEVAVQSWGSSRGGATKLFLSVYVQLPRVGAAREGGAFQGEGLCGPVEYDGMWYDTSDDLAYDSAALFARWKVAHNASLFRAGGVNLCTGNSYFEPLTPVQVEERLNETGTSRELVEAQCAGVCADKVEECVMDAALTRDVAGVVNESLAACGMGTEMDGERAARCIDGDRTSSLPCQAGTSLCHTTSNVTNPYLQLDLGDIGNVTRVKLFNRQDCCQEQLGRHEVWVGHAADGPTRGYNARCYGITAAENAATVDISCPAGPLEGRYVYLRLPGSARTLHLLEMEVFLLEVDACPPPPPCPSPPPVLPCETAALGHAQRFTTSFDLQRTSLTFVPCGSAGYTLCVQSAPAALPDPPSGAARTLSLGDDSSLALNIGASFTFFGRTYSSLHVGSNGYITFGSGDSDHSESLSDHFRQPRISALFDDLNPSVHGTVHYEVLDGSQEGARLVVTWHGVAEYGTSNANTFQVALYLATGWIRVSWGDVAVIDAVVGLSAGATPDTFQQTDFSAVADCSNTTLAFFSPPPCPPSPSPPSPHLPPPSPSSPPPDPCDILGHCPPPPPIPPHHLAHHLRRLPPTSTTIPVPSPLSPPPSLQWLQLSTGSGTIVRPQPLLLTYSAPPELPLGTYRASVSVHGATSEPVAGLPAGLLARLHIVPAECGLPAVPPPPGHATATAPPPSSARSEPSASAPITQAVTSVTFEEFSDSNCESEGLDPAGSSGGEQGCDTHRGAQLPTSGRMDWSGESQGVEFTARVAFQEPSDLQPAEVRALLHVENGTALAVVPDDTCHGLELVVRGSVSLTDPWHFPNTTVSLAVGHHGPPATATYEHRPVGELHAMNTLSTGYGDCTHQEEVLVVAVFSREVVGLNTSSFDVSAGAMVSDVGRVAGTTAYYHVVIRFDQGFYGGVQIGLRDGAVMDVDGRRSLPTQPLTLFRYDQLPLSLQATYRVNHNQFPTQVLSVPEDPSPPPPPPQPEAPPPPPPTQPSCFQWLSAGFNTSGPYQLQSMRSGTTGSRPAFCEQEVAGGGWELLSVVQSSSAPSSGLFGAAWCTDPSVQYCLGHVEDHRGDSEVLAVMPDAELLVQSLDNRTVWAVFTNFSAIPGSHGLLIDYATLRRRVPASGSCHYGTTYGACNTGQQHDRDLVLTMWNGWTPPAHQHLYTYTRYGGWWVNTVEQNNCARLLSVYYWHSHNFANCPAQHSPRRVALFVRSKTLGTALPTPPSYPSGPSASPSPPIDGEAPGNTPPMTSDLMRHFEYSHAGSWRAVREGDLGTGSVSECAAMCWYDAPCVAFSRSHDTGQCEMFHDVAGALRTTEVDSAAYRRVSGAPNVVGVMQHLLPVKRVLQGFAPTVH</sequence>
<dbReference type="GO" id="GO:0016567">
    <property type="term" value="P:protein ubiquitination"/>
    <property type="evidence" value="ECO:0007669"/>
    <property type="project" value="InterPro"/>
</dbReference>
<dbReference type="InterPro" id="IPR001759">
    <property type="entry name" value="PTX_dom"/>
</dbReference>
<feature type="region of interest" description="Disordered" evidence="6">
    <location>
        <begin position="3906"/>
        <end position="3945"/>
    </location>
</feature>
<dbReference type="Gene3D" id="2.30.30.40">
    <property type="entry name" value="SH3 Domains"/>
    <property type="match status" value="1"/>
</dbReference>
<dbReference type="EC" id="2.3.2.26" evidence="2"/>
<dbReference type="Gene3D" id="2.60.120.260">
    <property type="entry name" value="Galactose-binding domain-like"/>
    <property type="match status" value="1"/>
</dbReference>
<comment type="catalytic activity">
    <reaction evidence="1">
        <text>S-ubiquitinyl-[E2 ubiquitin-conjugating enzyme]-L-cysteine + [acceptor protein]-L-lysine = [E2 ubiquitin-conjugating enzyme]-L-cysteine + N(6)-ubiquitinyl-[acceptor protein]-L-lysine.</text>
        <dbReference type="EC" id="2.3.2.26"/>
    </reaction>
</comment>
<feature type="region of interest" description="Disordered" evidence="6">
    <location>
        <begin position="4157"/>
        <end position="4186"/>
    </location>
</feature>
<organism evidence="9 10">
    <name type="scientific">Cymbomonas tetramitiformis</name>
    <dbReference type="NCBI Taxonomy" id="36881"/>
    <lineage>
        <taxon>Eukaryota</taxon>
        <taxon>Viridiplantae</taxon>
        <taxon>Chlorophyta</taxon>
        <taxon>Pyramimonadophyceae</taxon>
        <taxon>Pyramimonadales</taxon>
        <taxon>Pyramimonadaceae</taxon>
        <taxon>Cymbomonas</taxon>
    </lineage>
</organism>
<feature type="compositionally biased region" description="Pro residues" evidence="6">
    <location>
        <begin position="3865"/>
        <end position="3881"/>
    </location>
</feature>
<feature type="region of interest" description="Disordered" evidence="6">
    <location>
        <begin position="1"/>
        <end position="21"/>
    </location>
</feature>
<reference evidence="9 10" key="1">
    <citation type="journal article" date="2015" name="Genome Biol. Evol.">
        <title>Comparative Genomics of a Bacterivorous Green Alga Reveals Evolutionary Causalities and Consequences of Phago-Mixotrophic Mode of Nutrition.</title>
        <authorList>
            <person name="Burns J.A."/>
            <person name="Paasch A."/>
            <person name="Narechania A."/>
            <person name="Kim E."/>
        </authorList>
    </citation>
    <scope>NUCLEOTIDE SEQUENCE [LARGE SCALE GENOMIC DNA]</scope>
    <source>
        <strain evidence="9 10">PLY_AMNH</strain>
    </source>
</reference>
<feature type="compositionally biased region" description="Pro residues" evidence="6">
    <location>
        <begin position="2889"/>
        <end position="2903"/>
    </location>
</feature>
<feature type="region of interest" description="Disordered" evidence="6">
    <location>
        <begin position="2866"/>
        <end position="2903"/>
    </location>
</feature>
<evidence type="ECO:0000313" key="9">
    <source>
        <dbReference type="EMBL" id="KAK3280903.1"/>
    </source>
</evidence>
<dbReference type="CDD" id="cd03143">
    <property type="entry name" value="A4_beta-galactosidase_middle_domain"/>
    <property type="match status" value="1"/>
</dbReference>
<dbReference type="Gene3D" id="2.60.120.200">
    <property type="match status" value="1"/>
</dbReference>
<dbReference type="InterPro" id="IPR010606">
    <property type="entry name" value="Mib_Herc2"/>
</dbReference>
<keyword evidence="4" id="KW-0106">Calcium</keyword>
<feature type="compositionally biased region" description="Low complexity" evidence="6">
    <location>
        <begin position="2241"/>
        <end position="2266"/>
    </location>
</feature>
<dbReference type="InterPro" id="IPR008979">
    <property type="entry name" value="Galactose-bd-like_sf"/>
</dbReference>
<gene>
    <name evidence="9" type="ORF">CYMTET_11282</name>
</gene>
<dbReference type="SUPFAM" id="SSF49785">
    <property type="entry name" value="Galactose-binding domain-like"/>
    <property type="match status" value="2"/>
</dbReference>
<feature type="region of interest" description="Disordered" evidence="6">
    <location>
        <begin position="872"/>
        <end position="903"/>
    </location>
</feature>
<dbReference type="SUPFAM" id="SSF159034">
    <property type="entry name" value="Mib/herc2 domain-like"/>
    <property type="match status" value="1"/>
</dbReference>
<feature type="compositionally biased region" description="Pro residues" evidence="6">
    <location>
        <begin position="888"/>
        <end position="901"/>
    </location>
</feature>
<dbReference type="InterPro" id="IPR013320">
    <property type="entry name" value="ConA-like_dom_sf"/>
</dbReference>
<comment type="caution">
    <text evidence="9">The sequence shown here is derived from an EMBL/GenBank/DDBJ whole genome shotgun (WGS) entry which is preliminary data.</text>
</comment>
<dbReference type="PANTHER" id="PTHR48125">
    <property type="entry name" value="LP07818P1"/>
    <property type="match status" value="1"/>
</dbReference>
<dbReference type="SUPFAM" id="SSF49899">
    <property type="entry name" value="Concanavalin A-like lectins/glucanases"/>
    <property type="match status" value="1"/>
</dbReference>
<dbReference type="PROSITE" id="PS51416">
    <property type="entry name" value="MIB_HERC2"/>
    <property type="match status" value="1"/>
</dbReference>
<evidence type="ECO:0000256" key="4">
    <source>
        <dbReference type="ARBA" id="ARBA00022837"/>
    </source>
</evidence>
<dbReference type="Pfam" id="PF06701">
    <property type="entry name" value="MIB_HERC2"/>
    <property type="match status" value="1"/>
</dbReference>
<dbReference type="SMART" id="SM00159">
    <property type="entry name" value="PTX"/>
    <property type="match status" value="1"/>
</dbReference>
<dbReference type="Proteomes" id="UP001190700">
    <property type="component" value="Unassembled WGS sequence"/>
</dbReference>
<evidence type="ECO:0000256" key="6">
    <source>
        <dbReference type="SAM" id="MobiDB-lite"/>
    </source>
</evidence>
<feature type="compositionally biased region" description="Low complexity" evidence="6">
    <location>
        <begin position="2543"/>
        <end position="2557"/>
    </location>
</feature>
<dbReference type="GO" id="GO:0061630">
    <property type="term" value="F:ubiquitin protein ligase activity"/>
    <property type="evidence" value="ECO:0007669"/>
    <property type="project" value="UniProtKB-EC"/>
</dbReference>
<evidence type="ECO:0000256" key="2">
    <source>
        <dbReference type="ARBA" id="ARBA00012485"/>
    </source>
</evidence>
<keyword evidence="3" id="KW-0479">Metal-binding</keyword>
<feature type="compositionally biased region" description="Pro residues" evidence="6">
    <location>
        <begin position="4416"/>
        <end position="4432"/>
    </location>
</feature>
<dbReference type="PANTHER" id="PTHR48125:SF10">
    <property type="entry name" value="OS12G0136300 PROTEIN"/>
    <property type="match status" value="1"/>
</dbReference>
<proteinExistence type="predicted"/>
<evidence type="ECO:0000313" key="10">
    <source>
        <dbReference type="Proteomes" id="UP001190700"/>
    </source>
</evidence>
<dbReference type="Gene3D" id="2.60.120.430">
    <property type="entry name" value="Galactose-binding lectin"/>
    <property type="match status" value="1"/>
</dbReference>
<keyword evidence="5" id="KW-1015">Disulfide bond</keyword>
<evidence type="ECO:0000259" key="7">
    <source>
        <dbReference type="PROSITE" id="PS51416"/>
    </source>
</evidence>
<dbReference type="SMART" id="SM00607">
    <property type="entry name" value="FTP"/>
    <property type="match status" value="1"/>
</dbReference>
<feature type="compositionally biased region" description="Low complexity" evidence="6">
    <location>
        <begin position="2866"/>
        <end position="2888"/>
    </location>
</feature>
<evidence type="ECO:0000259" key="8">
    <source>
        <dbReference type="PROSITE" id="PS51828"/>
    </source>
</evidence>
<feature type="region of interest" description="Disordered" evidence="6">
    <location>
        <begin position="1092"/>
        <end position="1111"/>
    </location>
</feature>
<feature type="region of interest" description="Disordered" evidence="6">
    <location>
        <begin position="3057"/>
        <end position="3080"/>
    </location>
</feature>
<dbReference type="InterPro" id="IPR006585">
    <property type="entry name" value="FTP1"/>
</dbReference>
<keyword evidence="10" id="KW-1185">Reference proteome</keyword>
<name>A0AAE0GMT2_9CHLO</name>
<feature type="compositionally biased region" description="Pro residues" evidence="6">
    <location>
        <begin position="3727"/>
        <end position="3752"/>
    </location>
</feature>
<dbReference type="InterPro" id="IPR037252">
    <property type="entry name" value="Mib_Herc2_sf"/>
</dbReference>
<feature type="domain" description="MIB/HERC2" evidence="7">
    <location>
        <begin position="2280"/>
        <end position="2356"/>
    </location>
</feature>
<feature type="region of interest" description="Disordered" evidence="6">
    <location>
        <begin position="3865"/>
        <end position="3892"/>
    </location>
</feature>
<feature type="region of interest" description="Disordered" evidence="6">
    <location>
        <begin position="2241"/>
        <end position="2275"/>
    </location>
</feature>
<feature type="region of interest" description="Disordered" evidence="6">
    <location>
        <begin position="327"/>
        <end position="359"/>
    </location>
</feature>
<evidence type="ECO:0000256" key="3">
    <source>
        <dbReference type="ARBA" id="ARBA00022723"/>
    </source>
</evidence>
<dbReference type="PROSITE" id="PS51828">
    <property type="entry name" value="PTX_2"/>
    <property type="match status" value="1"/>
</dbReference>
<feature type="compositionally biased region" description="Low complexity" evidence="6">
    <location>
        <begin position="3882"/>
        <end position="3892"/>
    </location>
</feature>
<feature type="region of interest" description="Disordered" evidence="6">
    <location>
        <begin position="4415"/>
        <end position="4446"/>
    </location>
</feature>
<evidence type="ECO:0000256" key="1">
    <source>
        <dbReference type="ARBA" id="ARBA00000885"/>
    </source>
</evidence>
<evidence type="ECO:0000256" key="5">
    <source>
        <dbReference type="ARBA" id="ARBA00023157"/>
    </source>
</evidence>
<dbReference type="GO" id="GO:0046872">
    <property type="term" value="F:metal ion binding"/>
    <property type="evidence" value="ECO:0007669"/>
    <property type="project" value="UniProtKB-KW"/>
</dbReference>
<feature type="domain" description="Pentraxin (PTX)" evidence="8">
    <location>
        <begin position="899"/>
        <end position="1100"/>
    </location>
</feature>
<feature type="region of interest" description="Disordered" evidence="6">
    <location>
        <begin position="3727"/>
        <end position="3772"/>
    </location>
</feature>
<dbReference type="Pfam" id="PF22633">
    <property type="entry name" value="F5_F8_type_C_2"/>
    <property type="match status" value="1"/>
</dbReference>